<dbReference type="InterPro" id="IPR036388">
    <property type="entry name" value="WH-like_DNA-bd_sf"/>
</dbReference>
<organism evidence="2 3">
    <name type="scientific">Actinomadura rubrobrunea</name>
    <dbReference type="NCBI Taxonomy" id="115335"/>
    <lineage>
        <taxon>Bacteria</taxon>
        <taxon>Bacillati</taxon>
        <taxon>Actinomycetota</taxon>
        <taxon>Actinomycetes</taxon>
        <taxon>Streptosporangiales</taxon>
        <taxon>Thermomonosporaceae</taxon>
        <taxon>Actinomadura</taxon>
    </lineage>
</organism>
<dbReference type="EMBL" id="BSRZ01000020">
    <property type="protein sequence ID" value="GLW67124.1"/>
    <property type="molecule type" value="Genomic_DNA"/>
</dbReference>
<dbReference type="InterPro" id="IPR039422">
    <property type="entry name" value="MarR/SlyA-like"/>
</dbReference>
<dbReference type="PANTHER" id="PTHR33164:SF99">
    <property type="entry name" value="MARR FAMILY REGULATORY PROTEIN"/>
    <property type="match status" value="1"/>
</dbReference>
<feature type="domain" description="HTH marR-type" evidence="1">
    <location>
        <begin position="1"/>
        <end position="135"/>
    </location>
</feature>
<keyword evidence="3" id="KW-1185">Reference proteome</keyword>
<dbReference type="InterPro" id="IPR000835">
    <property type="entry name" value="HTH_MarR-typ"/>
</dbReference>
<dbReference type="GO" id="GO:0006950">
    <property type="term" value="P:response to stress"/>
    <property type="evidence" value="ECO:0007669"/>
    <property type="project" value="TreeGrafter"/>
</dbReference>
<dbReference type="SUPFAM" id="SSF46785">
    <property type="entry name" value="Winged helix' DNA-binding domain"/>
    <property type="match status" value="1"/>
</dbReference>
<sequence length="143" mass="15643">MILNRVSAALARSGRIADTAIREALAARGLKPGHAHVLSLLAERGRLSQRALLEELGVDPSVLVTLLNVLEDRGLVTRRRDPRDRRRHIVEISADGVALVAEVDEAVLAVEKELFADLDQEEVRTLRALLDRIAAADARACTE</sequence>
<dbReference type="GO" id="GO:0003700">
    <property type="term" value="F:DNA-binding transcription factor activity"/>
    <property type="evidence" value="ECO:0007669"/>
    <property type="project" value="InterPro"/>
</dbReference>
<proteinExistence type="predicted"/>
<dbReference type="Pfam" id="PF12802">
    <property type="entry name" value="MarR_2"/>
    <property type="match status" value="1"/>
</dbReference>
<dbReference type="PRINTS" id="PR00598">
    <property type="entry name" value="HTHMARR"/>
</dbReference>
<evidence type="ECO:0000259" key="1">
    <source>
        <dbReference type="PROSITE" id="PS50995"/>
    </source>
</evidence>
<comment type="caution">
    <text evidence="2">The sequence shown here is derived from an EMBL/GenBank/DDBJ whole genome shotgun (WGS) entry which is preliminary data.</text>
</comment>
<dbReference type="Gene3D" id="1.10.10.10">
    <property type="entry name" value="Winged helix-like DNA-binding domain superfamily/Winged helix DNA-binding domain"/>
    <property type="match status" value="1"/>
</dbReference>
<dbReference type="RefSeq" id="WP_169803854.1">
    <property type="nucleotide sequence ID" value="NZ_BSRZ01000020.1"/>
</dbReference>
<gene>
    <name evidence="2" type="ORF">Arub01_53670</name>
</gene>
<evidence type="ECO:0000313" key="2">
    <source>
        <dbReference type="EMBL" id="GLW67124.1"/>
    </source>
</evidence>
<name>A0A9W6PZA1_9ACTN</name>
<dbReference type="PANTHER" id="PTHR33164">
    <property type="entry name" value="TRANSCRIPTIONAL REGULATOR, MARR FAMILY"/>
    <property type="match status" value="1"/>
</dbReference>
<dbReference type="AlphaFoldDB" id="A0A9W6PZA1"/>
<accession>A0A9W6PZA1</accession>
<dbReference type="SMART" id="SM00347">
    <property type="entry name" value="HTH_MARR"/>
    <property type="match status" value="1"/>
</dbReference>
<evidence type="ECO:0000313" key="3">
    <source>
        <dbReference type="Proteomes" id="UP001165124"/>
    </source>
</evidence>
<dbReference type="InterPro" id="IPR036390">
    <property type="entry name" value="WH_DNA-bd_sf"/>
</dbReference>
<protein>
    <recommendedName>
        <fullName evidence="1">HTH marR-type domain-containing protein</fullName>
    </recommendedName>
</protein>
<reference evidence="2" key="1">
    <citation type="submission" date="2023-02" db="EMBL/GenBank/DDBJ databases">
        <title>Actinomadura rubrobrunea NBRC 14622.</title>
        <authorList>
            <person name="Ichikawa N."/>
            <person name="Sato H."/>
            <person name="Tonouchi N."/>
        </authorList>
    </citation>
    <scope>NUCLEOTIDE SEQUENCE</scope>
    <source>
        <strain evidence="2">NBRC 14622</strain>
    </source>
</reference>
<dbReference type="Proteomes" id="UP001165124">
    <property type="component" value="Unassembled WGS sequence"/>
</dbReference>
<dbReference type="PROSITE" id="PS50995">
    <property type="entry name" value="HTH_MARR_2"/>
    <property type="match status" value="1"/>
</dbReference>